<dbReference type="PROSITE" id="PS00610">
    <property type="entry name" value="NA_NEUROTRAN_SYMP_1"/>
    <property type="match status" value="2"/>
</dbReference>
<gene>
    <name evidence="9" type="ORF">PEVE_00006787</name>
</gene>
<dbReference type="Proteomes" id="UP001159427">
    <property type="component" value="Unassembled WGS sequence"/>
</dbReference>
<evidence type="ECO:0000256" key="4">
    <source>
        <dbReference type="ARBA" id="ARBA00022989"/>
    </source>
</evidence>
<keyword evidence="5 8" id="KW-0472">Membrane</keyword>
<evidence type="ECO:0000256" key="1">
    <source>
        <dbReference type="ARBA" id="ARBA00004141"/>
    </source>
</evidence>
<comment type="similarity">
    <text evidence="6">Belongs to the sodium:neurotransmitter symporter (SNF) (TC 2.A.22) family.</text>
</comment>
<feature type="transmembrane region" description="Helical" evidence="8">
    <location>
        <begin position="735"/>
        <end position="763"/>
    </location>
</feature>
<evidence type="ECO:0000313" key="10">
    <source>
        <dbReference type="Proteomes" id="UP001159427"/>
    </source>
</evidence>
<feature type="transmembrane region" description="Helical" evidence="8">
    <location>
        <begin position="844"/>
        <end position="863"/>
    </location>
</feature>
<feature type="transmembrane region" description="Helical" evidence="8">
    <location>
        <begin position="1012"/>
        <end position="1033"/>
    </location>
</feature>
<dbReference type="PANTHER" id="PTHR11616">
    <property type="entry name" value="SODIUM/CHLORIDE DEPENDENT TRANSPORTER"/>
    <property type="match status" value="1"/>
</dbReference>
<accession>A0ABN8QRJ6</accession>
<organism evidence="9 10">
    <name type="scientific">Porites evermanni</name>
    <dbReference type="NCBI Taxonomy" id="104178"/>
    <lineage>
        <taxon>Eukaryota</taxon>
        <taxon>Metazoa</taxon>
        <taxon>Cnidaria</taxon>
        <taxon>Anthozoa</taxon>
        <taxon>Hexacorallia</taxon>
        <taxon>Scleractinia</taxon>
        <taxon>Fungiina</taxon>
        <taxon>Poritidae</taxon>
        <taxon>Porites</taxon>
    </lineage>
</organism>
<keyword evidence="3 6" id="KW-0812">Transmembrane</keyword>
<comment type="subcellular location">
    <subcellularLocation>
        <location evidence="1">Membrane</location>
        <topology evidence="1">Multi-pass membrane protein</topology>
    </subcellularLocation>
</comment>
<evidence type="ECO:0000256" key="8">
    <source>
        <dbReference type="SAM" id="Phobius"/>
    </source>
</evidence>
<comment type="caution">
    <text evidence="9">The sequence shown here is derived from an EMBL/GenBank/DDBJ whole genome shotgun (WGS) entry which is preliminary data.</text>
</comment>
<keyword evidence="2 6" id="KW-0813">Transport</keyword>
<evidence type="ECO:0000313" key="9">
    <source>
        <dbReference type="EMBL" id="CAH3169207.1"/>
    </source>
</evidence>
<dbReference type="PROSITE" id="PS50267">
    <property type="entry name" value="NA_NEUROTRAN_SYMP_3"/>
    <property type="match status" value="2"/>
</dbReference>
<dbReference type="Pfam" id="PF00209">
    <property type="entry name" value="SNF"/>
    <property type="match status" value="2"/>
</dbReference>
<feature type="transmembrane region" description="Helical" evidence="8">
    <location>
        <begin position="439"/>
        <end position="460"/>
    </location>
</feature>
<sequence length="1217" mass="136373">MSEKTEKNGQITVTVTSPENEERSADNEDVEESDSAAPQKVEVEEIRKGWGNKMEYILATIGFAVGLGNVWRFPYLCQKNGGGAFLIPYLISLVLLGIPLFFMELAVGQSLRKGSVGVWNVIHPYLGGVGYGSVMISLLVCVYYNMIIAWCFYYLFMSFQDPLPYSVCPTVENDTIVEECRLAGRTQYYWYRNALDISTSIDESGGLLWHLCLVLLLSWVVVFICMMRGVESAGKAVYFTATFPYIVLIIFFGRGISLPGAADGIKHMFTPQFEKLADPQVWLEAATQIFYSLGVAFGGLIAMSSYNDVHNNCMRDAIMVSTINCGTSIFATVVIFSILGFKAHHSFHECLDLLGGANSTEVTKHCKDLEFWLSESAQGPGLTFIAFTEAIVKMPVSPLWAVLFFAMLLTLGLGSMFGTLEGVLTPLFDLKIVPWRKEILTGVVCAVSFLIGLLFCQKSGEYWLQMFDTFSGTIPLLFLNLFELIAVQFIYGTSKFEDDIEYMLGSRPGLYWKITWRYVSPVLVFGILVASLINMGLKPIVYSAWHPEMASLFADVIAAQYPAWGYFVIVLLIVASTCFVPVVFVLRRVKQRERSTRRGLKGKAMSRKDAKDDQVSLELIKENDDEEKADLRDKNNSYGTPDNDVENELEDGRRNTWNTKGEYILAMLGYSVGFGNFWRFPYLCQKNGGGAFLIPYLISLVLLGIPLFFLELAIGQRIRKGPIGVWKTIHPYLGGVGIASAIVCLLVCMYYNVILGWCFYYFFASFQDPLPYSSCPLGLNCSVNMECQVAGRTQYFWYNKAIGASSSIEDMGVFQWHLCLVLGFAWIILYLFVNRGVQSAGKAVYVTALLPYVVLAIFLGRGVTLKGSTDGIIHMFKPEFSRLASGEVWLEAATQVFFSVGVGFGSLIAMSSYNPIHNNCRRDALFVSLSDSFTSILTSSVVFAVLGFKAHNSYEDCLAVYGGVNNTNLPPGMTLEQKCHTMDYWLSKTFQGPGLTFIAFTEAILKLPISPLWSVLFFCMLLSLGLGSMFGLLEGVLNPLYEQKIFSVRKEILTAFTCFICMAVGLLFCQTSGEYWLQMFDSYTATLPLLFICFFELIGVSWVYGAKRFEDDIEYMIRSRPGLYWQITWRFVSPLIVLVIFVASLVNMRINPMTYSAWIPNMGDVESVKYPTWCYPIIFFLIFASCIFVPLVFLVKLCQRFATKRKGDGAIVEGTLL</sequence>
<evidence type="ECO:0000256" key="5">
    <source>
        <dbReference type="ARBA" id="ARBA00023136"/>
    </source>
</evidence>
<feature type="transmembrane region" description="Helical" evidence="8">
    <location>
        <begin position="472"/>
        <end position="493"/>
    </location>
</feature>
<keyword evidence="6" id="KW-0769">Symport</keyword>
<feature type="transmembrane region" description="Helical" evidence="8">
    <location>
        <begin position="128"/>
        <end position="156"/>
    </location>
</feature>
<keyword evidence="10" id="KW-1185">Reference proteome</keyword>
<feature type="transmembrane region" description="Helical" evidence="8">
    <location>
        <begin position="86"/>
        <end position="107"/>
    </location>
</feature>
<protein>
    <recommendedName>
        <fullName evidence="6">Transporter</fullName>
    </recommendedName>
</protein>
<feature type="transmembrane region" description="Helical" evidence="8">
    <location>
        <begin position="563"/>
        <end position="586"/>
    </location>
</feature>
<reference evidence="9 10" key="1">
    <citation type="submission" date="2022-05" db="EMBL/GenBank/DDBJ databases">
        <authorList>
            <consortium name="Genoscope - CEA"/>
            <person name="William W."/>
        </authorList>
    </citation>
    <scope>NUCLEOTIDE SEQUENCE [LARGE SCALE GENOMIC DNA]</scope>
</reference>
<feature type="compositionally biased region" description="Polar residues" evidence="7">
    <location>
        <begin position="8"/>
        <end position="18"/>
    </location>
</feature>
<feature type="transmembrane region" description="Helical" evidence="8">
    <location>
        <begin position="892"/>
        <end position="913"/>
    </location>
</feature>
<feature type="transmembrane region" description="Helical" evidence="8">
    <location>
        <begin position="207"/>
        <end position="225"/>
    </location>
</feature>
<feature type="transmembrane region" description="Helical" evidence="8">
    <location>
        <begin position="1085"/>
        <end position="1106"/>
    </location>
</feature>
<evidence type="ECO:0000256" key="7">
    <source>
        <dbReference type="SAM" id="MobiDB-lite"/>
    </source>
</evidence>
<name>A0ABN8QRJ6_9CNID</name>
<feature type="transmembrane region" description="Helical" evidence="8">
    <location>
        <begin position="1053"/>
        <end position="1073"/>
    </location>
</feature>
<dbReference type="CDD" id="cd10332">
    <property type="entry name" value="SLC6sbd-B0AT-like"/>
    <property type="match status" value="1"/>
</dbReference>
<feature type="transmembrane region" description="Helical" evidence="8">
    <location>
        <begin position="1127"/>
        <end position="1150"/>
    </location>
</feature>
<evidence type="ECO:0000256" key="6">
    <source>
        <dbReference type="RuleBase" id="RU003732"/>
    </source>
</evidence>
<feature type="transmembrane region" description="Helical" evidence="8">
    <location>
        <begin position="399"/>
        <end position="418"/>
    </location>
</feature>
<dbReference type="InterPro" id="IPR000175">
    <property type="entry name" value="Na/ntran_symport"/>
</dbReference>
<feature type="transmembrane region" description="Helical" evidence="8">
    <location>
        <begin position="514"/>
        <end position="537"/>
    </location>
</feature>
<keyword evidence="4 8" id="KW-1133">Transmembrane helix</keyword>
<feature type="transmembrane region" description="Helical" evidence="8">
    <location>
        <begin position="318"/>
        <end position="339"/>
    </location>
</feature>
<feature type="region of interest" description="Disordered" evidence="7">
    <location>
        <begin position="624"/>
        <end position="649"/>
    </location>
</feature>
<dbReference type="PRINTS" id="PR00176">
    <property type="entry name" value="NANEUSMPORT"/>
</dbReference>
<dbReference type="SUPFAM" id="SSF161070">
    <property type="entry name" value="SNF-like"/>
    <property type="match status" value="2"/>
</dbReference>
<feature type="transmembrane region" description="Helical" evidence="8">
    <location>
        <begin position="814"/>
        <end position="832"/>
    </location>
</feature>
<evidence type="ECO:0000256" key="3">
    <source>
        <dbReference type="ARBA" id="ARBA00022692"/>
    </source>
</evidence>
<feature type="transmembrane region" description="Helical" evidence="8">
    <location>
        <begin position="663"/>
        <end position="681"/>
    </location>
</feature>
<feature type="transmembrane region" description="Helical" evidence="8">
    <location>
        <begin position="289"/>
        <end position="306"/>
    </location>
</feature>
<feature type="transmembrane region" description="Helical" evidence="8">
    <location>
        <begin position="925"/>
        <end position="946"/>
    </location>
</feature>
<feature type="transmembrane region" description="Helical" evidence="8">
    <location>
        <begin position="693"/>
        <end position="714"/>
    </location>
</feature>
<feature type="transmembrane region" description="Helical" evidence="8">
    <location>
        <begin position="56"/>
        <end position="74"/>
    </location>
</feature>
<dbReference type="InterPro" id="IPR037272">
    <property type="entry name" value="SNS_sf"/>
</dbReference>
<evidence type="ECO:0000256" key="2">
    <source>
        <dbReference type="ARBA" id="ARBA00022448"/>
    </source>
</evidence>
<feature type="region of interest" description="Disordered" evidence="7">
    <location>
        <begin position="1"/>
        <end position="39"/>
    </location>
</feature>
<dbReference type="EMBL" id="CALNXI010001446">
    <property type="protein sequence ID" value="CAH3169207.1"/>
    <property type="molecule type" value="Genomic_DNA"/>
</dbReference>
<proteinExistence type="inferred from homology"/>
<dbReference type="PANTHER" id="PTHR11616:SF241">
    <property type="entry name" value="SODIUM- AND CHLORIDE-DEPENDENT GLYCINE TRANSPORTER 2"/>
    <property type="match status" value="1"/>
</dbReference>
<feature type="transmembrane region" description="Helical" evidence="8">
    <location>
        <begin position="237"/>
        <end position="256"/>
    </location>
</feature>
<feature type="transmembrane region" description="Helical" evidence="8">
    <location>
        <begin position="1170"/>
        <end position="1195"/>
    </location>
</feature>